<comment type="caution">
    <text evidence="2">The sequence shown here is derived from an EMBL/GenBank/DDBJ whole genome shotgun (WGS) entry which is preliminary data.</text>
</comment>
<evidence type="ECO:0000313" key="3">
    <source>
        <dbReference type="Proteomes" id="UP001605036"/>
    </source>
</evidence>
<protein>
    <submittedName>
        <fullName evidence="2">Uncharacterized protein</fullName>
    </submittedName>
</protein>
<feature type="region of interest" description="Disordered" evidence="1">
    <location>
        <begin position="1"/>
        <end position="35"/>
    </location>
</feature>
<feature type="compositionally biased region" description="Polar residues" evidence="1">
    <location>
        <begin position="9"/>
        <end position="20"/>
    </location>
</feature>
<dbReference type="Proteomes" id="UP001605036">
    <property type="component" value="Unassembled WGS sequence"/>
</dbReference>
<accession>A0ABD1Z1J1</accession>
<reference evidence="2 3" key="1">
    <citation type="submission" date="2024-09" db="EMBL/GenBank/DDBJ databases">
        <title>Chromosome-scale assembly of Riccia fluitans.</title>
        <authorList>
            <person name="Paukszto L."/>
            <person name="Sawicki J."/>
            <person name="Karawczyk K."/>
            <person name="Piernik-Szablinska J."/>
            <person name="Szczecinska M."/>
            <person name="Mazdziarz M."/>
        </authorList>
    </citation>
    <scope>NUCLEOTIDE SEQUENCE [LARGE SCALE GENOMIC DNA]</scope>
    <source>
        <strain evidence="2">Rf_01</strain>
        <tissue evidence="2">Aerial parts of the thallus</tissue>
    </source>
</reference>
<keyword evidence="3" id="KW-1185">Reference proteome</keyword>
<evidence type="ECO:0000256" key="1">
    <source>
        <dbReference type="SAM" id="MobiDB-lite"/>
    </source>
</evidence>
<evidence type="ECO:0000313" key="2">
    <source>
        <dbReference type="EMBL" id="KAL2641373.1"/>
    </source>
</evidence>
<proteinExistence type="predicted"/>
<sequence length="102" mass="11688">MGSAVRVLQLSNTTEETWSPKNDEAHETGTNDVTRSFPNIMRKEKQSTQRFRQRDQEMLGRVDAYDMTADGAFILTLERDQLVQYSNFFVLVRTSTPASPVE</sequence>
<organism evidence="2 3">
    <name type="scientific">Riccia fluitans</name>
    <dbReference type="NCBI Taxonomy" id="41844"/>
    <lineage>
        <taxon>Eukaryota</taxon>
        <taxon>Viridiplantae</taxon>
        <taxon>Streptophyta</taxon>
        <taxon>Embryophyta</taxon>
        <taxon>Marchantiophyta</taxon>
        <taxon>Marchantiopsida</taxon>
        <taxon>Marchantiidae</taxon>
        <taxon>Marchantiales</taxon>
        <taxon>Ricciaceae</taxon>
        <taxon>Riccia</taxon>
    </lineage>
</organism>
<dbReference type="EMBL" id="JBHFFA010000002">
    <property type="protein sequence ID" value="KAL2641373.1"/>
    <property type="molecule type" value="Genomic_DNA"/>
</dbReference>
<dbReference type="AlphaFoldDB" id="A0ABD1Z1J1"/>
<gene>
    <name evidence="2" type="ORF">R1flu_008960</name>
</gene>
<name>A0ABD1Z1J1_9MARC</name>